<dbReference type="Proteomes" id="UP000585272">
    <property type="component" value="Unassembled WGS sequence"/>
</dbReference>
<organism evidence="2 3">
    <name type="scientific">Conexibacter arvalis</name>
    <dbReference type="NCBI Taxonomy" id="912552"/>
    <lineage>
        <taxon>Bacteria</taxon>
        <taxon>Bacillati</taxon>
        <taxon>Actinomycetota</taxon>
        <taxon>Thermoleophilia</taxon>
        <taxon>Solirubrobacterales</taxon>
        <taxon>Conexibacteraceae</taxon>
        <taxon>Conexibacter</taxon>
    </lineage>
</organism>
<evidence type="ECO:0000313" key="3">
    <source>
        <dbReference type="Proteomes" id="UP000585272"/>
    </source>
</evidence>
<keyword evidence="3" id="KW-1185">Reference proteome</keyword>
<feature type="region of interest" description="Disordered" evidence="1">
    <location>
        <begin position="43"/>
        <end position="82"/>
    </location>
</feature>
<name>A0A840IE35_9ACTN</name>
<reference evidence="2 3" key="1">
    <citation type="submission" date="2020-08" db="EMBL/GenBank/DDBJ databases">
        <title>Genomic Encyclopedia of Archaeal and Bacterial Type Strains, Phase II (KMG-II): from individual species to whole genera.</title>
        <authorList>
            <person name="Goeker M."/>
        </authorList>
    </citation>
    <scope>NUCLEOTIDE SEQUENCE [LARGE SCALE GENOMIC DNA]</scope>
    <source>
        <strain evidence="2 3">DSM 23288</strain>
    </source>
</reference>
<proteinExistence type="predicted"/>
<gene>
    <name evidence="2" type="ORF">BDZ31_001786</name>
</gene>
<feature type="compositionally biased region" description="Basic and acidic residues" evidence="1">
    <location>
        <begin position="53"/>
        <end position="82"/>
    </location>
</feature>
<sequence>MSEIPNNLARATTGDFVTIGTQLPTSGERLCVVCVPEFGEDRRAGLLSKRSQQRREERPPPAGAVRRDCDSTIARRDAPAKA</sequence>
<accession>A0A840IE35</accession>
<dbReference type="RefSeq" id="WP_221242955.1">
    <property type="nucleotide sequence ID" value="NZ_JACHNU010000002.1"/>
</dbReference>
<dbReference type="AlphaFoldDB" id="A0A840IE35"/>
<dbReference type="EMBL" id="JACHNU010000002">
    <property type="protein sequence ID" value="MBB4662200.1"/>
    <property type="molecule type" value="Genomic_DNA"/>
</dbReference>
<evidence type="ECO:0000256" key="1">
    <source>
        <dbReference type="SAM" id="MobiDB-lite"/>
    </source>
</evidence>
<comment type="caution">
    <text evidence="2">The sequence shown here is derived from an EMBL/GenBank/DDBJ whole genome shotgun (WGS) entry which is preliminary data.</text>
</comment>
<protein>
    <submittedName>
        <fullName evidence="2">Uncharacterized protein</fullName>
    </submittedName>
</protein>
<evidence type="ECO:0000313" key="2">
    <source>
        <dbReference type="EMBL" id="MBB4662200.1"/>
    </source>
</evidence>